<accession>A0A5J4Z882</accession>
<reference evidence="4" key="1">
    <citation type="journal article" date="2019" name="Nat. Commun.">
        <title>Expansion of phycobilisome linker gene families in mesophilic red algae.</title>
        <authorList>
            <person name="Lee J."/>
            <person name="Kim D."/>
            <person name="Bhattacharya D."/>
            <person name="Yoon H.S."/>
        </authorList>
    </citation>
    <scope>NUCLEOTIDE SEQUENCE [LARGE SCALE GENOMIC DNA]</scope>
    <source>
        <strain evidence="4">CCMP 1328</strain>
    </source>
</reference>
<evidence type="ECO:0000313" key="4">
    <source>
        <dbReference type="Proteomes" id="UP000324585"/>
    </source>
</evidence>
<dbReference type="EMBL" id="VRMN01000001">
    <property type="protein sequence ID" value="KAA8498907.1"/>
    <property type="molecule type" value="Genomic_DNA"/>
</dbReference>
<evidence type="ECO:0000313" key="3">
    <source>
        <dbReference type="EMBL" id="KAA8498907.1"/>
    </source>
</evidence>
<evidence type="ECO:0000259" key="2">
    <source>
        <dbReference type="Pfam" id="PF09743"/>
    </source>
</evidence>
<dbReference type="AlphaFoldDB" id="A0A5J4Z882"/>
<dbReference type="GO" id="GO:0016874">
    <property type="term" value="F:ligase activity"/>
    <property type="evidence" value="ECO:0007669"/>
    <property type="project" value="UniProtKB-KW"/>
</dbReference>
<evidence type="ECO:0000256" key="1">
    <source>
        <dbReference type="SAM" id="MobiDB-lite"/>
    </source>
</evidence>
<feature type="region of interest" description="Disordered" evidence="1">
    <location>
        <begin position="448"/>
        <end position="485"/>
    </location>
</feature>
<dbReference type="GO" id="GO:1990592">
    <property type="term" value="P:protein K69-linked ufmylation"/>
    <property type="evidence" value="ECO:0007669"/>
    <property type="project" value="TreeGrafter"/>
</dbReference>
<gene>
    <name evidence="3" type="ORF">FVE85_6492</name>
</gene>
<dbReference type="OrthoDB" id="4699at2759"/>
<dbReference type="GO" id="GO:0034976">
    <property type="term" value="P:response to endoplasmic reticulum stress"/>
    <property type="evidence" value="ECO:0007669"/>
    <property type="project" value="TreeGrafter"/>
</dbReference>
<feature type="domain" description="E3 UFM1-protein ligase 1-like N-terminal" evidence="2">
    <location>
        <begin position="3"/>
        <end position="286"/>
    </location>
</feature>
<name>A0A5J4Z882_PORPP</name>
<dbReference type="PANTHER" id="PTHR31057">
    <property type="entry name" value="E3 UFM1-PROTEIN LIGASE 1"/>
    <property type="match status" value="1"/>
</dbReference>
<keyword evidence="4" id="KW-1185">Reference proteome</keyword>
<dbReference type="OMA" id="MLAEHEI"/>
<keyword evidence="3" id="KW-0436">Ligase</keyword>
<dbReference type="InterPro" id="IPR018611">
    <property type="entry name" value="Ufl1"/>
</dbReference>
<dbReference type="Pfam" id="PF09743">
    <property type="entry name" value="E3_UFM1_ligase"/>
    <property type="match status" value="1"/>
</dbReference>
<sequence length="858" mass="93362">MDEIAALQAQLAAVQASGGGASYRVSDRNCIELLSKVQELGLVDKLVYTNSGRLEFVTPRRLKFDVHDEVLMRGGRVNVTDLAPALCVDLQHIETVLPEILEEKRDVYSFINGEIIAEYYLDSVVEEVVEDLHESAAGIKSLADVATEFGLPIQLVSNAIGSPSRQHVLHGIKVEGGRLYTDGYTARCLALVRGTLLAATMPFTVGEIAAHLSIRSALVAQELESLVKDGLLVGQTSGRGGDRMLFTPDTFAVSRERAVMAFFKANGYLEFSRMKQYMIADPQKYVHHLVGADAGVVFGDVFLGNQILEQARASLEEAMQSDSWVAAGMLFSFELDQAVMSDVICMLVSSCSRGKTSSRPAGEADSAASEPVAKGTSKSKVERAKKASALVSDSQDKEAEGAAHVVLGGKYVVSSSLVDRVRDAFRKDAEERAQRLAVSGQQLVMPISSSRQDAQNAEVTEPSKAAKKKKGTGKKVSNASPGIHSTEINLASNPILAPPLREKCIEMLAEHEILSASFQADVSGFEPEDGDIFELLFDECVAPLIETVYRKAFVAVVEESERKKRVRDERIQRAVSETLSRIEFCQKGIQALRLPGETAAAASIAGILTLHAKRTLCVDLLTILCRKSNVDSGVDVLDDQDDGGYNPAASGNRFSPSQITENISKIPVPWKTALTNLWKLIKSDERGSLDEIIFSFDEASEVPFGMPKHFPLDKKRERALFDSYLEHTNAIMCQTSAESPAREILVHASALLLARLALKGDTVTLAVLVSRFQTLVDLLQSKAKLCDLPFELSQFLIAYSLVRCLPRELSSAIGTGTEAHESLRSSGPKLGSLVTESELSLSRSLAELGRDELLAEWW</sequence>
<dbReference type="PANTHER" id="PTHR31057:SF0">
    <property type="entry name" value="E3 UFM1-PROTEIN LIGASE 1"/>
    <property type="match status" value="1"/>
</dbReference>
<comment type="caution">
    <text evidence="3">The sequence shown here is derived from an EMBL/GenBank/DDBJ whole genome shotgun (WGS) entry which is preliminary data.</text>
</comment>
<feature type="region of interest" description="Disordered" evidence="1">
    <location>
        <begin position="353"/>
        <end position="380"/>
    </location>
</feature>
<dbReference type="Proteomes" id="UP000324585">
    <property type="component" value="Unassembled WGS sequence"/>
</dbReference>
<dbReference type="GO" id="GO:0005789">
    <property type="term" value="C:endoplasmic reticulum membrane"/>
    <property type="evidence" value="ECO:0007669"/>
    <property type="project" value="TreeGrafter"/>
</dbReference>
<protein>
    <submittedName>
        <fullName evidence="3">E3 UFM1-protein ligase 1-like</fullName>
    </submittedName>
</protein>
<dbReference type="GO" id="GO:0061666">
    <property type="term" value="F:UFM1 ligase activity"/>
    <property type="evidence" value="ECO:0007669"/>
    <property type="project" value="InterPro"/>
</dbReference>
<feature type="compositionally biased region" description="Polar residues" evidence="1">
    <location>
        <begin position="448"/>
        <end position="458"/>
    </location>
</feature>
<proteinExistence type="predicted"/>
<dbReference type="InterPro" id="IPR056579">
    <property type="entry name" value="Ufl1_N"/>
</dbReference>
<organism evidence="3 4">
    <name type="scientific">Porphyridium purpureum</name>
    <name type="common">Red alga</name>
    <name type="synonym">Porphyridium cruentum</name>
    <dbReference type="NCBI Taxonomy" id="35688"/>
    <lineage>
        <taxon>Eukaryota</taxon>
        <taxon>Rhodophyta</taxon>
        <taxon>Bangiophyceae</taxon>
        <taxon>Porphyridiales</taxon>
        <taxon>Porphyridiaceae</taxon>
        <taxon>Porphyridium</taxon>
    </lineage>
</organism>
<dbReference type="GO" id="GO:0032434">
    <property type="term" value="P:regulation of proteasomal ubiquitin-dependent protein catabolic process"/>
    <property type="evidence" value="ECO:0007669"/>
    <property type="project" value="TreeGrafter"/>
</dbReference>